<feature type="transmembrane region" description="Helical" evidence="9">
    <location>
        <begin position="303"/>
        <end position="325"/>
    </location>
</feature>
<comment type="subunit">
    <text evidence="8">Component of the lipopolysaccharide transport and assembly complex. The LptBFG transporter is composed of two ATP-binding proteins (LptB) and two transmembrane proteins (LptF and LptG).</text>
</comment>
<reference evidence="11" key="1">
    <citation type="submission" date="2023-07" db="EMBL/GenBank/DDBJ databases">
        <title>Shewanella mangrovi sp. nov., an acetaldehyde- degrading bacterium isolated from mangrove sediment.</title>
        <authorList>
            <person name="Liu Y."/>
        </authorList>
    </citation>
    <scope>NUCLEOTIDE SEQUENCE [LARGE SCALE GENOMIC DNA]</scope>
    <source>
        <strain evidence="11">C32</strain>
    </source>
</reference>
<feature type="transmembrane region" description="Helical" evidence="9">
    <location>
        <begin position="331"/>
        <end position="350"/>
    </location>
</feature>
<feature type="transmembrane region" description="Helical" evidence="9">
    <location>
        <begin position="273"/>
        <end position="291"/>
    </location>
</feature>
<protein>
    <submittedName>
        <fullName evidence="10">LPS export ABC transporter permease LptG</fullName>
    </submittedName>
</protein>
<evidence type="ECO:0000256" key="4">
    <source>
        <dbReference type="ARBA" id="ARBA00022475"/>
    </source>
</evidence>
<dbReference type="InterPro" id="IPR005495">
    <property type="entry name" value="LptG/LptF_permease"/>
</dbReference>
<keyword evidence="6 9" id="KW-1133">Transmembrane helix</keyword>
<comment type="function">
    <text evidence="1">Part of the ABC transporter complex LptBFG involved in the translocation of lipopolysaccharide (LPS) from the inner membrane to the outer membrane.</text>
</comment>
<sequence length="352" mass="39214">MKILDWYIARVLLGSSALCLLVLTGLSSIIKWVDQLRLVGRGSYSMFDAAMYVVYLIPRDIELFFPMAVLLGALIGMGMLASNSELVVMQASGMSRFQIALSAMKTAVPLMLMIMVLGEWGAPAAEMKAKELRATKVSGGNLIKAHRGVWARDGNMFINIGRIESIDHLADVTLYGFDDNLHLQYVIHAKDAYYDNNAWNLQQTQRSAIEQDQVVIEQQPTQRWESTLTPDKLSVVSIKPDALSIQGLVDYIDYLASNNQDSSRYQLAFWHKLIQPLTVAVMMLVALSFVFGPLRSQTMGARIVLGVISGFVFYICNEIFGPLTLVYELPAFFGAIMPSVLFTGAALYYIRK</sequence>
<organism evidence="10 11">
    <name type="scientific">Shewanella electrica</name>
    <dbReference type="NCBI Taxonomy" id="515560"/>
    <lineage>
        <taxon>Bacteria</taxon>
        <taxon>Pseudomonadati</taxon>
        <taxon>Pseudomonadota</taxon>
        <taxon>Gammaproteobacteria</taxon>
        <taxon>Alteromonadales</taxon>
        <taxon>Shewanellaceae</taxon>
        <taxon>Shewanella</taxon>
    </lineage>
</organism>
<evidence type="ECO:0000256" key="5">
    <source>
        <dbReference type="ARBA" id="ARBA00022692"/>
    </source>
</evidence>
<keyword evidence="11" id="KW-1185">Reference proteome</keyword>
<dbReference type="NCBIfam" id="TIGR04408">
    <property type="entry name" value="LptG_lptG"/>
    <property type="match status" value="1"/>
</dbReference>
<comment type="caution">
    <text evidence="10">The sequence shown here is derived from an EMBL/GenBank/DDBJ whole genome shotgun (WGS) entry which is preliminary data.</text>
</comment>
<dbReference type="EMBL" id="JAKOGG010000001">
    <property type="protein sequence ID" value="MCS4555030.1"/>
    <property type="molecule type" value="Genomic_DNA"/>
</dbReference>
<dbReference type="InterPro" id="IPR030923">
    <property type="entry name" value="LptG"/>
</dbReference>
<keyword evidence="5 9" id="KW-0812">Transmembrane</keyword>
<dbReference type="Pfam" id="PF03739">
    <property type="entry name" value="LptF_LptG"/>
    <property type="match status" value="1"/>
</dbReference>
<evidence type="ECO:0000256" key="3">
    <source>
        <dbReference type="ARBA" id="ARBA00007725"/>
    </source>
</evidence>
<evidence type="ECO:0000256" key="6">
    <source>
        <dbReference type="ARBA" id="ARBA00022989"/>
    </source>
</evidence>
<gene>
    <name evidence="10" type="primary">lptG</name>
    <name evidence="10" type="ORF">L9G74_01100</name>
</gene>
<evidence type="ECO:0000256" key="9">
    <source>
        <dbReference type="SAM" id="Phobius"/>
    </source>
</evidence>
<keyword evidence="4" id="KW-1003">Cell membrane</keyword>
<dbReference type="RefSeq" id="WP_238894707.1">
    <property type="nucleotide sequence ID" value="NZ_JAKOGG010000001.1"/>
</dbReference>
<comment type="similarity">
    <text evidence="3">Belongs to the LptF/LptG family.</text>
</comment>
<feature type="transmembrane region" description="Helical" evidence="9">
    <location>
        <begin position="6"/>
        <end position="26"/>
    </location>
</feature>
<evidence type="ECO:0000256" key="7">
    <source>
        <dbReference type="ARBA" id="ARBA00023136"/>
    </source>
</evidence>
<keyword evidence="7 9" id="KW-0472">Membrane</keyword>
<dbReference type="Proteomes" id="UP001201549">
    <property type="component" value="Unassembled WGS sequence"/>
</dbReference>
<evidence type="ECO:0000256" key="8">
    <source>
        <dbReference type="ARBA" id="ARBA00026081"/>
    </source>
</evidence>
<evidence type="ECO:0000256" key="1">
    <source>
        <dbReference type="ARBA" id="ARBA00002265"/>
    </source>
</evidence>
<feature type="transmembrane region" description="Helical" evidence="9">
    <location>
        <begin position="63"/>
        <end position="82"/>
    </location>
</feature>
<dbReference type="PANTHER" id="PTHR33529:SF2">
    <property type="entry name" value="LIPOPOLYSACCHARIDE EXPORT SYSTEM PERMEASE PROTEIN LPTG"/>
    <property type="match status" value="1"/>
</dbReference>
<feature type="transmembrane region" description="Helical" evidence="9">
    <location>
        <begin position="103"/>
        <end position="122"/>
    </location>
</feature>
<evidence type="ECO:0000313" key="11">
    <source>
        <dbReference type="Proteomes" id="UP001201549"/>
    </source>
</evidence>
<name>A0ABT2FHD1_9GAMM</name>
<accession>A0ABT2FHD1</accession>
<proteinExistence type="inferred from homology"/>
<comment type="subcellular location">
    <subcellularLocation>
        <location evidence="2">Cell membrane</location>
        <topology evidence="2">Multi-pass membrane protein</topology>
    </subcellularLocation>
</comment>
<evidence type="ECO:0000313" key="10">
    <source>
        <dbReference type="EMBL" id="MCS4555030.1"/>
    </source>
</evidence>
<dbReference type="PANTHER" id="PTHR33529">
    <property type="entry name" value="SLR0882 PROTEIN-RELATED"/>
    <property type="match status" value="1"/>
</dbReference>
<evidence type="ECO:0000256" key="2">
    <source>
        <dbReference type="ARBA" id="ARBA00004651"/>
    </source>
</evidence>